<dbReference type="AlphaFoldDB" id="A0A8J3CTH7"/>
<dbReference type="SUPFAM" id="SSF46785">
    <property type="entry name" value="Winged helix' DNA-binding domain"/>
    <property type="match status" value="1"/>
</dbReference>
<dbReference type="Proteomes" id="UP000642809">
    <property type="component" value="Unassembled WGS sequence"/>
</dbReference>
<gene>
    <name evidence="2" type="ORF">GCM10008106_02340</name>
</gene>
<name>A0A8J3CTH7_9BACT</name>
<reference evidence="2" key="2">
    <citation type="submission" date="2020-09" db="EMBL/GenBank/DDBJ databases">
        <authorList>
            <person name="Sun Q."/>
            <person name="Kim S."/>
        </authorList>
    </citation>
    <scope>NUCLEOTIDE SEQUENCE</scope>
    <source>
        <strain evidence="2">KCTC 23224</strain>
    </source>
</reference>
<sequence>MDKTKLRTYFSDILQKEGECVQVLQLNPFTQEGLAWVESGLAKIYGTNEKGLKVNTDLIFEKEFVWLTPENYQSNDLFFLECMKNSKLRFLPIHKLDSSEKEAIPMLMLDFYQDRLRRIHQQKVKNFDLELEERVFFLLFDFSLLYGKESYSHISLPNFFTHDDLASILKNCRQNITACLNDLKKKGIISYNRKEIIISKEQHEQAMKKYYKAVS</sequence>
<dbReference type="InterPro" id="IPR036390">
    <property type="entry name" value="WH_DNA-bd_sf"/>
</dbReference>
<dbReference type="GO" id="GO:0006355">
    <property type="term" value="P:regulation of DNA-templated transcription"/>
    <property type="evidence" value="ECO:0007669"/>
    <property type="project" value="InterPro"/>
</dbReference>
<dbReference type="InterPro" id="IPR014710">
    <property type="entry name" value="RmlC-like_jellyroll"/>
</dbReference>
<reference evidence="2" key="1">
    <citation type="journal article" date="2014" name="Int. J. Syst. Evol. Microbiol.">
        <title>Complete genome sequence of Corynebacterium casei LMG S-19264T (=DSM 44701T), isolated from a smear-ripened cheese.</title>
        <authorList>
            <consortium name="US DOE Joint Genome Institute (JGI-PGF)"/>
            <person name="Walter F."/>
            <person name="Albersmeier A."/>
            <person name="Kalinowski J."/>
            <person name="Ruckert C."/>
        </authorList>
    </citation>
    <scope>NUCLEOTIDE SEQUENCE</scope>
    <source>
        <strain evidence="2">KCTC 23224</strain>
    </source>
</reference>
<protein>
    <recommendedName>
        <fullName evidence="1">HTH crp-type domain-containing protein</fullName>
    </recommendedName>
</protein>
<proteinExistence type="predicted"/>
<comment type="caution">
    <text evidence="2">The sequence shown here is derived from an EMBL/GenBank/DDBJ whole genome shotgun (WGS) entry which is preliminary data.</text>
</comment>
<feature type="domain" description="HTH crp-type" evidence="1">
    <location>
        <begin position="153"/>
        <end position="200"/>
    </location>
</feature>
<evidence type="ECO:0000259" key="1">
    <source>
        <dbReference type="Pfam" id="PF13545"/>
    </source>
</evidence>
<dbReference type="InterPro" id="IPR012318">
    <property type="entry name" value="HTH_CRP"/>
</dbReference>
<evidence type="ECO:0000313" key="2">
    <source>
        <dbReference type="EMBL" id="GHB25116.1"/>
    </source>
</evidence>
<dbReference type="Gene3D" id="2.60.120.10">
    <property type="entry name" value="Jelly Rolls"/>
    <property type="match status" value="1"/>
</dbReference>
<dbReference type="Pfam" id="PF13545">
    <property type="entry name" value="HTH_Crp_2"/>
    <property type="match status" value="1"/>
</dbReference>
<dbReference type="GO" id="GO:0003677">
    <property type="term" value="F:DNA binding"/>
    <property type="evidence" value="ECO:0007669"/>
    <property type="project" value="InterPro"/>
</dbReference>
<organism evidence="2 3">
    <name type="scientific">Mongoliitalea lutea</name>
    <dbReference type="NCBI Taxonomy" id="849756"/>
    <lineage>
        <taxon>Bacteria</taxon>
        <taxon>Pseudomonadati</taxon>
        <taxon>Bacteroidota</taxon>
        <taxon>Cytophagia</taxon>
        <taxon>Cytophagales</taxon>
        <taxon>Cyclobacteriaceae</taxon>
        <taxon>Mongoliitalea</taxon>
    </lineage>
</organism>
<accession>A0A8J3CTH7</accession>
<dbReference type="RefSeq" id="WP_189578555.1">
    <property type="nucleotide sequence ID" value="NZ_BMYF01000001.1"/>
</dbReference>
<dbReference type="EMBL" id="BMYF01000001">
    <property type="protein sequence ID" value="GHB25116.1"/>
    <property type="molecule type" value="Genomic_DNA"/>
</dbReference>
<evidence type="ECO:0000313" key="3">
    <source>
        <dbReference type="Proteomes" id="UP000642809"/>
    </source>
</evidence>
<keyword evidence="3" id="KW-1185">Reference proteome</keyword>